<name>A0ACB9QPW5_9MYRT</name>
<proteinExistence type="predicted"/>
<organism evidence="1 2">
    <name type="scientific">Melastoma candidum</name>
    <dbReference type="NCBI Taxonomy" id="119954"/>
    <lineage>
        <taxon>Eukaryota</taxon>
        <taxon>Viridiplantae</taxon>
        <taxon>Streptophyta</taxon>
        <taxon>Embryophyta</taxon>
        <taxon>Tracheophyta</taxon>
        <taxon>Spermatophyta</taxon>
        <taxon>Magnoliopsida</taxon>
        <taxon>eudicotyledons</taxon>
        <taxon>Gunneridae</taxon>
        <taxon>Pentapetalae</taxon>
        <taxon>rosids</taxon>
        <taxon>malvids</taxon>
        <taxon>Myrtales</taxon>
        <taxon>Melastomataceae</taxon>
        <taxon>Melastomatoideae</taxon>
        <taxon>Melastomateae</taxon>
        <taxon>Melastoma</taxon>
    </lineage>
</organism>
<sequence>MMHRRRRDGVEPDRCNHDQGDEHECGGWMRSPYKGAIDSAMKTIKAEVPLALYNGFVPQFRGKGAFTVVLFMTLEQVGKLLPDI</sequence>
<gene>
    <name evidence="1" type="ORF">MLD38_022941</name>
</gene>
<comment type="caution">
    <text evidence="1">The sequence shown here is derived from an EMBL/GenBank/DDBJ whole genome shotgun (WGS) entry which is preliminary data.</text>
</comment>
<protein>
    <submittedName>
        <fullName evidence="1">Uncharacterized protein</fullName>
    </submittedName>
</protein>
<accession>A0ACB9QPW5</accession>
<keyword evidence="2" id="KW-1185">Reference proteome</keyword>
<dbReference type="EMBL" id="CM042885">
    <property type="protein sequence ID" value="KAI4367174.1"/>
    <property type="molecule type" value="Genomic_DNA"/>
</dbReference>
<reference evidence="2" key="1">
    <citation type="journal article" date="2023" name="Front. Plant Sci.">
        <title>Chromosomal-level genome assembly of Melastoma candidum provides insights into trichome evolution.</title>
        <authorList>
            <person name="Zhong Y."/>
            <person name="Wu W."/>
            <person name="Sun C."/>
            <person name="Zou P."/>
            <person name="Liu Y."/>
            <person name="Dai S."/>
            <person name="Zhou R."/>
        </authorList>
    </citation>
    <scope>NUCLEOTIDE SEQUENCE [LARGE SCALE GENOMIC DNA]</scope>
</reference>
<evidence type="ECO:0000313" key="1">
    <source>
        <dbReference type="EMBL" id="KAI4367174.1"/>
    </source>
</evidence>
<dbReference type="Proteomes" id="UP001057402">
    <property type="component" value="Chromosome 6"/>
</dbReference>
<evidence type="ECO:0000313" key="2">
    <source>
        <dbReference type="Proteomes" id="UP001057402"/>
    </source>
</evidence>